<dbReference type="HOGENOM" id="CLU_2379235_0_0_2"/>
<protein>
    <recommendedName>
        <fullName evidence="1">Nmd3 N-terminal domain-containing protein</fullName>
    </recommendedName>
</protein>
<feature type="domain" description="Nmd3 N-terminal" evidence="1">
    <location>
        <begin position="7"/>
        <end position="86"/>
    </location>
</feature>
<evidence type="ECO:0000313" key="2">
    <source>
        <dbReference type="EMBL" id="AIY89311.1"/>
    </source>
</evidence>
<dbReference type="AlphaFoldDB" id="A0A0A7GEF0"/>
<gene>
    <name evidence="2" type="ORF">GACE_0254</name>
</gene>
<dbReference type="STRING" id="565033.GACE_0254"/>
<proteinExistence type="predicted"/>
<dbReference type="eggNOG" id="arCOG04149">
    <property type="taxonomic scope" value="Archaea"/>
</dbReference>
<reference evidence="2 3" key="1">
    <citation type="journal article" date="2015" name="Appl. Environ. Microbiol.">
        <title>The Geoglobus acetivorans genome: Fe(III) reduction, acetate utilization, autotrophic growth, and degradation of aromatic compounds in a hyperthermophilic archaeon.</title>
        <authorList>
            <person name="Mardanov A.V."/>
            <person name="Slododkina G.B."/>
            <person name="Slobodkin A.I."/>
            <person name="Beletsky A.V."/>
            <person name="Gavrilov S.N."/>
            <person name="Kublanov I.V."/>
            <person name="Bonch-Osmolovskaya E.A."/>
            <person name="Skryabin K.G."/>
            <person name="Ravin N.V."/>
        </authorList>
    </citation>
    <scope>NUCLEOTIDE SEQUENCE [LARGE SCALE GENOMIC DNA]</scope>
    <source>
        <strain evidence="2 3">SBH6</strain>
    </source>
</reference>
<dbReference type="Pfam" id="PF04981">
    <property type="entry name" value="NMD3"/>
    <property type="match status" value="1"/>
</dbReference>
<evidence type="ECO:0000259" key="1">
    <source>
        <dbReference type="Pfam" id="PF04981"/>
    </source>
</evidence>
<dbReference type="InterPro" id="IPR007064">
    <property type="entry name" value="Nmd3_N"/>
</dbReference>
<dbReference type="KEGG" id="gac:GACE_0254"/>
<dbReference type="Proteomes" id="UP000030624">
    <property type="component" value="Chromosome"/>
</dbReference>
<name>A0A0A7GEF0_GEOAI</name>
<accession>A0A0A7GEF0</accession>
<evidence type="ECO:0000313" key="3">
    <source>
        <dbReference type="Proteomes" id="UP000030624"/>
    </source>
</evidence>
<organism evidence="2 3">
    <name type="scientific">Geoglobus acetivorans</name>
    <dbReference type="NCBI Taxonomy" id="565033"/>
    <lineage>
        <taxon>Archaea</taxon>
        <taxon>Methanobacteriati</taxon>
        <taxon>Methanobacteriota</taxon>
        <taxon>Archaeoglobi</taxon>
        <taxon>Archaeoglobales</taxon>
        <taxon>Archaeoglobaceae</taxon>
        <taxon>Geoglobus</taxon>
    </lineage>
</organism>
<dbReference type="EMBL" id="CP009552">
    <property type="protein sequence ID" value="AIY89311.1"/>
    <property type="molecule type" value="Genomic_DNA"/>
</dbReference>
<sequence length="90" mass="10619">MDVKHPALIQLRGNVKKLERFIEKLEGVEIVENKYGMDIYFEDVNDARQALSKIKKLAKVKIKSSTKYAGLRRGRVRWFFTYSVRLENED</sequence>